<comment type="caution">
    <text evidence="1">The sequence shown here is derived from an EMBL/GenBank/DDBJ whole genome shotgun (WGS) entry which is preliminary data.</text>
</comment>
<dbReference type="Proteomes" id="UP000626092">
    <property type="component" value="Unassembled WGS sequence"/>
</dbReference>
<keyword evidence="2" id="KW-1185">Reference proteome</keyword>
<reference evidence="1" key="1">
    <citation type="submission" date="2019-11" db="EMBL/GenBank/DDBJ databases">
        <authorList>
            <person name="Liu Y."/>
            <person name="Hou J."/>
            <person name="Li T.-Q."/>
            <person name="Guan C.-H."/>
            <person name="Wu X."/>
            <person name="Wu H.-Z."/>
            <person name="Ling F."/>
            <person name="Zhang R."/>
            <person name="Shi X.-G."/>
            <person name="Ren J.-P."/>
            <person name="Chen E.-F."/>
            <person name="Sun J.-M."/>
        </authorList>
    </citation>
    <scope>NUCLEOTIDE SEQUENCE</scope>
    <source>
        <strain evidence="1">Adult_tree_wgs_1</strain>
        <tissue evidence="1">Leaves</tissue>
    </source>
</reference>
<gene>
    <name evidence="1" type="ORF">RHSIM_Rhsim06G0003900</name>
</gene>
<protein>
    <submittedName>
        <fullName evidence="1">Uncharacterized protein</fullName>
    </submittedName>
</protein>
<sequence length="212" mass="24130">MAFMRGEPLVAKLAVIAKYGVLPGAMIAALIYSPPDYASSKKHDHASSSKCTALLHRRRQAHSRYHEQQLILYNAFAYRLLLTATRYMISLELCWDLMDGSALCDVYHQFGFEFDEFKFRIIPSWTVKKRVGGGRLLGTDGIVEPFGVGGDEWEKGFGDSELGCEYHVNRQRKPSTLPVVVLKFEAMWARNPRWEVKKKPRVDSSCCCFCPE</sequence>
<proteinExistence type="predicted"/>
<evidence type="ECO:0000313" key="2">
    <source>
        <dbReference type="Proteomes" id="UP000626092"/>
    </source>
</evidence>
<dbReference type="AlphaFoldDB" id="A0A834GR58"/>
<dbReference type="OrthoDB" id="1612127at2759"/>
<organism evidence="1 2">
    <name type="scientific">Rhododendron simsii</name>
    <name type="common">Sims's rhododendron</name>
    <dbReference type="NCBI Taxonomy" id="118357"/>
    <lineage>
        <taxon>Eukaryota</taxon>
        <taxon>Viridiplantae</taxon>
        <taxon>Streptophyta</taxon>
        <taxon>Embryophyta</taxon>
        <taxon>Tracheophyta</taxon>
        <taxon>Spermatophyta</taxon>
        <taxon>Magnoliopsida</taxon>
        <taxon>eudicotyledons</taxon>
        <taxon>Gunneridae</taxon>
        <taxon>Pentapetalae</taxon>
        <taxon>asterids</taxon>
        <taxon>Ericales</taxon>
        <taxon>Ericaceae</taxon>
        <taxon>Ericoideae</taxon>
        <taxon>Rhodoreae</taxon>
        <taxon>Rhododendron</taxon>
    </lineage>
</organism>
<dbReference type="EMBL" id="WJXA01000006">
    <property type="protein sequence ID" value="KAF7140358.1"/>
    <property type="molecule type" value="Genomic_DNA"/>
</dbReference>
<evidence type="ECO:0000313" key="1">
    <source>
        <dbReference type="EMBL" id="KAF7140358.1"/>
    </source>
</evidence>
<name>A0A834GR58_RHOSS</name>
<accession>A0A834GR58</accession>